<evidence type="ECO:0000256" key="1">
    <source>
        <dbReference type="SAM" id="MobiDB-lite"/>
    </source>
</evidence>
<name>A0A1H8S0Q4_9EURY</name>
<dbReference type="Proteomes" id="UP000199126">
    <property type="component" value="Unassembled WGS sequence"/>
</dbReference>
<reference evidence="3" key="1">
    <citation type="submission" date="2016-10" db="EMBL/GenBank/DDBJ databases">
        <authorList>
            <person name="Varghese N."/>
            <person name="Submissions S."/>
        </authorList>
    </citation>
    <scope>NUCLEOTIDE SEQUENCE [LARGE SCALE GENOMIC DNA]</scope>
    <source>
        <strain evidence="3">CGMCC 1.10121</strain>
    </source>
</reference>
<feature type="compositionally biased region" description="Low complexity" evidence="1">
    <location>
        <begin position="9"/>
        <end position="20"/>
    </location>
</feature>
<protein>
    <submittedName>
        <fullName evidence="2">Uncharacterized protein</fullName>
    </submittedName>
</protein>
<accession>A0A1H8S0Q4</accession>
<gene>
    <name evidence="2" type="ORF">SAMN04487948_104340</name>
</gene>
<proteinExistence type="predicted"/>
<dbReference type="InterPro" id="IPR055978">
    <property type="entry name" value="DUF7556"/>
</dbReference>
<keyword evidence="3" id="KW-1185">Reference proteome</keyword>
<dbReference type="OrthoDB" id="262340at2157"/>
<sequence length="75" mass="8492">MDPHKPECLSPSQSLQQSVQRTQNRERAPEQTEPAVMAALDDTGTREQLVIADTTRDDAWVAVDADERLSLDDWR</sequence>
<dbReference type="RefSeq" id="WP_089823658.1">
    <property type="nucleotide sequence ID" value="NZ_FODV01000004.1"/>
</dbReference>
<dbReference type="AlphaFoldDB" id="A0A1H8S0Q4"/>
<feature type="region of interest" description="Disordered" evidence="1">
    <location>
        <begin position="1"/>
        <end position="33"/>
    </location>
</feature>
<dbReference type="EMBL" id="FODV01000004">
    <property type="protein sequence ID" value="SEO71743.1"/>
    <property type="molecule type" value="Genomic_DNA"/>
</dbReference>
<evidence type="ECO:0000313" key="2">
    <source>
        <dbReference type="EMBL" id="SEO71743.1"/>
    </source>
</evidence>
<dbReference type="Pfam" id="PF24433">
    <property type="entry name" value="DUF7556"/>
    <property type="match status" value="1"/>
</dbReference>
<evidence type="ECO:0000313" key="3">
    <source>
        <dbReference type="Proteomes" id="UP000199126"/>
    </source>
</evidence>
<organism evidence="2 3">
    <name type="scientific">Halogranum amylolyticum</name>
    <dbReference type="NCBI Taxonomy" id="660520"/>
    <lineage>
        <taxon>Archaea</taxon>
        <taxon>Methanobacteriati</taxon>
        <taxon>Methanobacteriota</taxon>
        <taxon>Stenosarchaea group</taxon>
        <taxon>Halobacteria</taxon>
        <taxon>Halobacteriales</taxon>
        <taxon>Haloferacaceae</taxon>
    </lineage>
</organism>